<comment type="cofactor">
    <cofactor evidence="11">
        <name>Mg(2+)</name>
        <dbReference type="ChEBI" id="CHEBI:18420"/>
    </cofactor>
    <cofactor evidence="11">
        <name>Mn(2+)</name>
        <dbReference type="ChEBI" id="CHEBI:29035"/>
    </cofactor>
    <text evidence="11">Magnesium. Can also use manganese.</text>
</comment>
<dbReference type="GO" id="GO:0016740">
    <property type="term" value="F:transferase activity"/>
    <property type="evidence" value="ECO:0000318"/>
    <property type="project" value="GO_Central"/>
</dbReference>
<dbReference type="Pfam" id="PF02424">
    <property type="entry name" value="ApbE"/>
    <property type="match status" value="1"/>
</dbReference>
<keyword evidence="3 10" id="KW-0285">Flavoprotein</keyword>
<evidence type="ECO:0000256" key="5">
    <source>
        <dbReference type="ARBA" id="ARBA00022723"/>
    </source>
</evidence>
<evidence type="ECO:0000256" key="3">
    <source>
        <dbReference type="ARBA" id="ARBA00022630"/>
    </source>
</evidence>
<evidence type="ECO:0000256" key="10">
    <source>
        <dbReference type="PIRNR" id="PIRNR006268"/>
    </source>
</evidence>
<keyword evidence="13" id="KW-1185">Reference proteome</keyword>
<keyword evidence="7 10" id="KW-0460">Magnesium</keyword>
<dbReference type="InterPro" id="IPR024932">
    <property type="entry name" value="ApbE"/>
</dbReference>
<dbReference type="RefSeq" id="WP_012259359.1">
    <property type="nucleotide sequence ID" value="NC_010175.1"/>
</dbReference>
<dbReference type="HOGENOM" id="CLU_044403_5_0_0"/>
<evidence type="ECO:0000313" key="12">
    <source>
        <dbReference type="EMBL" id="ABY36706.1"/>
    </source>
</evidence>
<keyword evidence="4 10" id="KW-0808">Transferase</keyword>
<evidence type="ECO:0000256" key="2">
    <source>
        <dbReference type="ARBA" id="ARBA00016337"/>
    </source>
</evidence>
<keyword evidence="5 10" id="KW-0479">Metal-binding</keyword>
<feature type="binding site" evidence="11">
    <location>
        <position position="148"/>
    </location>
    <ligand>
        <name>Mg(2+)</name>
        <dbReference type="ChEBI" id="CHEBI:18420"/>
    </ligand>
</feature>
<evidence type="ECO:0000256" key="6">
    <source>
        <dbReference type="ARBA" id="ARBA00022827"/>
    </source>
</evidence>
<dbReference type="AlphaFoldDB" id="A9WA24"/>
<evidence type="ECO:0000256" key="8">
    <source>
        <dbReference type="ARBA" id="ARBA00031306"/>
    </source>
</evidence>
<name>A9WA24_CHLAA</name>
<sequence>MQQISFRAMGSTITIIVDSADPTARSALTSARKIFLHHEQILSRFRPQSELSVLNRAAGQGPRRVGRTLWQAVCHALRIARLSQGLVTPTVGAALIEAGYDRDFGMLIASHRQSIQTPVAIPSWQRITCDPYRRTIALPAGVQLDLGGSAKGWTAAIVARRLGKRFPSLVDAGGDIALSGPRRDGTPWPVEIADPRQPDTGIELLLVRRGGIATSGIDYRRWQHNGRWMHHVIDPCTGAPAQTDVLAATVIASSLPLAEMAAKMVVILGSDEGLRWLNARPDLAGLLVTTDGTVIRTATLTRCCWRPAVESAASL</sequence>
<dbReference type="EMBL" id="CP000909">
    <property type="protein sequence ID" value="ABY36706.1"/>
    <property type="molecule type" value="Genomic_DNA"/>
</dbReference>
<dbReference type="KEGG" id="cau:Caur_3522"/>
<dbReference type="PANTHER" id="PTHR30040">
    <property type="entry name" value="THIAMINE BIOSYNTHESIS LIPOPROTEIN APBE"/>
    <property type="match status" value="1"/>
</dbReference>
<accession>A9WA24</accession>
<evidence type="ECO:0000256" key="4">
    <source>
        <dbReference type="ARBA" id="ARBA00022679"/>
    </source>
</evidence>
<gene>
    <name evidence="12" type="ordered locus">Caur_3522</name>
</gene>
<dbReference type="EnsemblBacteria" id="ABY36706">
    <property type="protein sequence ID" value="ABY36706"/>
    <property type="gene ID" value="Caur_3522"/>
</dbReference>
<dbReference type="PATRIC" id="fig|324602.8.peg.3969"/>
<reference evidence="13" key="1">
    <citation type="journal article" date="2011" name="BMC Genomics">
        <title>Complete genome sequence of the filamentous anoxygenic phototrophic bacterium Chloroflexus aurantiacus.</title>
        <authorList>
            <person name="Tang K.H."/>
            <person name="Barry K."/>
            <person name="Chertkov O."/>
            <person name="Dalin E."/>
            <person name="Han C.S."/>
            <person name="Hauser L.J."/>
            <person name="Honchak B.M."/>
            <person name="Karbach L.E."/>
            <person name="Land M.L."/>
            <person name="Lapidus A."/>
            <person name="Larimer F.W."/>
            <person name="Mikhailova N."/>
            <person name="Pitluck S."/>
            <person name="Pierson B.K."/>
            <person name="Blankenship R.E."/>
        </authorList>
    </citation>
    <scope>NUCLEOTIDE SEQUENCE [LARGE SCALE GENOMIC DNA]</scope>
    <source>
        <strain evidence="13">ATCC 29366 / DSM 635 / J-10-fl</strain>
    </source>
</reference>
<evidence type="ECO:0000313" key="13">
    <source>
        <dbReference type="Proteomes" id="UP000002008"/>
    </source>
</evidence>
<dbReference type="PIRSF" id="PIRSF006268">
    <property type="entry name" value="ApbE"/>
    <property type="match status" value="1"/>
</dbReference>
<keyword evidence="12" id="KW-0449">Lipoprotein</keyword>
<dbReference type="InParanoid" id="A9WA24"/>
<keyword evidence="6 10" id="KW-0274">FAD</keyword>
<comment type="similarity">
    <text evidence="10">Belongs to the ApbE family.</text>
</comment>
<dbReference type="EC" id="2.7.1.180" evidence="1 10"/>
<evidence type="ECO:0000256" key="1">
    <source>
        <dbReference type="ARBA" id="ARBA00011955"/>
    </source>
</evidence>
<dbReference type="InterPro" id="IPR003374">
    <property type="entry name" value="ApbE-like_sf"/>
</dbReference>
<dbReference type="eggNOG" id="COG1477">
    <property type="taxonomic scope" value="Bacteria"/>
</dbReference>
<dbReference type="STRING" id="324602.Caur_3522"/>
<evidence type="ECO:0000256" key="7">
    <source>
        <dbReference type="ARBA" id="ARBA00022842"/>
    </source>
</evidence>
<dbReference type="SUPFAM" id="SSF143631">
    <property type="entry name" value="ApbE-like"/>
    <property type="match status" value="1"/>
</dbReference>
<evidence type="ECO:0000256" key="9">
    <source>
        <dbReference type="ARBA" id="ARBA00048540"/>
    </source>
</evidence>
<comment type="catalytic activity">
    <reaction evidence="9 10">
        <text>L-threonyl-[protein] + FAD = FMN-L-threonyl-[protein] + AMP + H(+)</text>
        <dbReference type="Rhea" id="RHEA:36847"/>
        <dbReference type="Rhea" id="RHEA-COMP:11060"/>
        <dbReference type="Rhea" id="RHEA-COMP:11061"/>
        <dbReference type="ChEBI" id="CHEBI:15378"/>
        <dbReference type="ChEBI" id="CHEBI:30013"/>
        <dbReference type="ChEBI" id="CHEBI:57692"/>
        <dbReference type="ChEBI" id="CHEBI:74257"/>
        <dbReference type="ChEBI" id="CHEBI:456215"/>
        <dbReference type="EC" id="2.7.1.180"/>
    </reaction>
</comment>
<protein>
    <recommendedName>
        <fullName evidence="2 10">FAD:protein FMN transferase</fullName>
        <ecNumber evidence="1 10">2.7.1.180</ecNumber>
    </recommendedName>
    <alternativeName>
        <fullName evidence="8 10">Flavin transferase</fullName>
    </alternativeName>
</protein>
<dbReference type="Proteomes" id="UP000002008">
    <property type="component" value="Chromosome"/>
</dbReference>
<dbReference type="PANTHER" id="PTHR30040:SF2">
    <property type="entry name" value="FAD:PROTEIN FMN TRANSFERASE"/>
    <property type="match status" value="1"/>
</dbReference>
<proteinExistence type="inferred from homology"/>
<dbReference type="GO" id="GO:0046872">
    <property type="term" value="F:metal ion binding"/>
    <property type="evidence" value="ECO:0007669"/>
    <property type="project" value="UniProtKB-UniRule"/>
</dbReference>
<organism evidence="12 13">
    <name type="scientific">Chloroflexus aurantiacus (strain ATCC 29366 / DSM 635 / J-10-fl)</name>
    <dbReference type="NCBI Taxonomy" id="324602"/>
    <lineage>
        <taxon>Bacteria</taxon>
        <taxon>Bacillati</taxon>
        <taxon>Chloroflexota</taxon>
        <taxon>Chloroflexia</taxon>
        <taxon>Chloroflexales</taxon>
        <taxon>Chloroflexineae</taxon>
        <taxon>Chloroflexaceae</taxon>
        <taxon>Chloroflexus</taxon>
    </lineage>
</organism>
<dbReference type="Gene3D" id="3.10.520.10">
    <property type="entry name" value="ApbE-like domains"/>
    <property type="match status" value="1"/>
</dbReference>
<evidence type="ECO:0000256" key="11">
    <source>
        <dbReference type="PIRSR" id="PIRSR006268-2"/>
    </source>
</evidence>